<feature type="domain" description="Chromo" evidence="4">
    <location>
        <begin position="11"/>
        <end position="70"/>
    </location>
</feature>
<evidence type="ECO:0000256" key="1">
    <source>
        <dbReference type="ARBA" id="ARBA00004123"/>
    </source>
</evidence>
<dbReference type="InterPro" id="IPR023780">
    <property type="entry name" value="Chromo_domain"/>
</dbReference>
<dbReference type="InterPro" id="IPR051219">
    <property type="entry name" value="Heterochromatin_chromo-domain"/>
</dbReference>
<evidence type="ECO:0000256" key="3">
    <source>
        <dbReference type="SAM" id="Phobius"/>
    </source>
</evidence>
<keyword evidence="2" id="KW-0539">Nucleus</keyword>
<dbReference type="Proteomes" id="UP000887568">
    <property type="component" value="Unplaced"/>
</dbReference>
<dbReference type="SUPFAM" id="SSF54160">
    <property type="entry name" value="Chromo domain-like"/>
    <property type="match status" value="1"/>
</dbReference>
<dbReference type="GO" id="GO:0005634">
    <property type="term" value="C:nucleus"/>
    <property type="evidence" value="ECO:0007669"/>
    <property type="project" value="UniProtKB-SubCell"/>
</dbReference>
<evidence type="ECO:0000259" key="4">
    <source>
        <dbReference type="PROSITE" id="PS50013"/>
    </source>
</evidence>
<keyword evidence="3" id="KW-0472">Membrane</keyword>
<dbReference type="OMA" id="YKVRWIS"/>
<accession>A0A914AT37</accession>
<dbReference type="PROSITE" id="PS50013">
    <property type="entry name" value="CHROMO_2"/>
    <property type="match status" value="1"/>
</dbReference>
<dbReference type="AlphaFoldDB" id="A0A914AT37"/>
<dbReference type="RefSeq" id="XP_038066516.1">
    <property type="nucleotide sequence ID" value="XM_038210588.1"/>
</dbReference>
<evidence type="ECO:0000256" key="2">
    <source>
        <dbReference type="ARBA" id="ARBA00023242"/>
    </source>
</evidence>
<protein>
    <recommendedName>
        <fullName evidence="4">Chromo domain-containing protein</fullName>
    </recommendedName>
</protein>
<reference evidence="5" key="1">
    <citation type="submission" date="2022-11" db="UniProtKB">
        <authorList>
            <consortium name="EnsemblMetazoa"/>
        </authorList>
    </citation>
    <scope>IDENTIFICATION</scope>
</reference>
<dbReference type="OrthoDB" id="5376140at2759"/>
<dbReference type="Gene3D" id="2.40.50.40">
    <property type="match status" value="1"/>
</dbReference>
<dbReference type="Pfam" id="PF00385">
    <property type="entry name" value="Chromo"/>
    <property type="match status" value="1"/>
</dbReference>
<comment type="subcellular location">
    <subcellularLocation>
        <location evidence="1">Nucleus</location>
    </subcellularLocation>
</comment>
<dbReference type="SMART" id="SM00298">
    <property type="entry name" value="CHROMO"/>
    <property type="match status" value="1"/>
</dbReference>
<keyword evidence="3" id="KW-1133">Transmembrane helix</keyword>
<keyword evidence="3" id="KW-0812">Transmembrane</keyword>
<proteinExistence type="predicted"/>
<organism evidence="5 6">
    <name type="scientific">Patiria miniata</name>
    <name type="common">Bat star</name>
    <name type="synonym">Asterina miniata</name>
    <dbReference type="NCBI Taxonomy" id="46514"/>
    <lineage>
        <taxon>Eukaryota</taxon>
        <taxon>Metazoa</taxon>
        <taxon>Echinodermata</taxon>
        <taxon>Eleutherozoa</taxon>
        <taxon>Asterozoa</taxon>
        <taxon>Asteroidea</taxon>
        <taxon>Valvatacea</taxon>
        <taxon>Valvatida</taxon>
        <taxon>Asterinidae</taxon>
        <taxon>Patiria</taxon>
    </lineage>
</organism>
<sequence>MINRPVQTNRHEVEKILATKRLRGKTLYKVRWISYGPEDDTWEPASHLKGCQELIEEFIVEEEARKSSSQTKPKVMKNTKVVVKESTKIIDMNSTRGVNVEDLNSRVTVSERGDWRDDALLRRSTLRGRYRVDTTPKMMLNSRVQPEKVETVEEDTESENEEAATSPFIAFMCIVLIILVILFIYLTTK</sequence>
<evidence type="ECO:0000313" key="6">
    <source>
        <dbReference type="Proteomes" id="UP000887568"/>
    </source>
</evidence>
<dbReference type="InterPro" id="IPR000953">
    <property type="entry name" value="Chromo/chromo_shadow_dom"/>
</dbReference>
<dbReference type="PANTHER" id="PTHR22812">
    <property type="entry name" value="CHROMOBOX PROTEIN"/>
    <property type="match status" value="1"/>
</dbReference>
<dbReference type="InterPro" id="IPR016197">
    <property type="entry name" value="Chromo-like_dom_sf"/>
</dbReference>
<feature type="transmembrane region" description="Helical" evidence="3">
    <location>
        <begin position="168"/>
        <end position="186"/>
    </location>
</feature>
<name>A0A914AT37_PATMI</name>
<evidence type="ECO:0000313" key="5">
    <source>
        <dbReference type="EnsemblMetazoa" id="XP_038066516.1"/>
    </source>
</evidence>
<dbReference type="GeneID" id="119736573"/>
<keyword evidence="6" id="KW-1185">Reference proteome</keyword>
<dbReference type="EnsemblMetazoa" id="XM_038210588.1">
    <property type="protein sequence ID" value="XP_038066516.1"/>
    <property type="gene ID" value="LOC119736573"/>
</dbReference>
<dbReference type="CDD" id="cd00024">
    <property type="entry name" value="CD_CSD"/>
    <property type="match status" value="1"/>
</dbReference>